<feature type="domain" description="Transient receptor ion channel" evidence="19">
    <location>
        <begin position="178"/>
        <end position="240"/>
    </location>
</feature>
<dbReference type="GO" id="GO:0005886">
    <property type="term" value="C:plasma membrane"/>
    <property type="evidence" value="ECO:0007669"/>
    <property type="project" value="UniProtKB-SubCell"/>
</dbReference>
<keyword evidence="13" id="KW-0040">ANK repeat</keyword>
<dbReference type="Pfam" id="PF08344">
    <property type="entry name" value="TRP_2"/>
    <property type="match status" value="1"/>
</dbReference>
<evidence type="ECO:0000313" key="20">
    <source>
        <dbReference type="Ensembl" id="ENSAMXP00005011490.1"/>
    </source>
</evidence>
<dbReference type="PANTHER" id="PTHR10117">
    <property type="entry name" value="TRANSIENT RECEPTOR POTENTIAL CHANNEL"/>
    <property type="match status" value="1"/>
</dbReference>
<dbReference type="InterPro" id="IPR002153">
    <property type="entry name" value="TRPC_channel"/>
</dbReference>
<dbReference type="PANTHER" id="PTHR10117:SF56">
    <property type="entry name" value="SHORT TRANSIENT RECEPTOR POTENTIAL CHANNEL 1"/>
    <property type="match status" value="1"/>
</dbReference>
<dbReference type="Pfam" id="PF12796">
    <property type="entry name" value="Ank_2"/>
    <property type="match status" value="1"/>
</dbReference>
<dbReference type="InterPro" id="IPR036770">
    <property type="entry name" value="Ankyrin_rpt-contain_sf"/>
</dbReference>
<evidence type="ECO:0000256" key="15">
    <source>
        <dbReference type="ARBA" id="ARBA00023136"/>
    </source>
</evidence>
<dbReference type="Ensembl" id="ENSAMXT00005012774.1">
    <property type="protein sequence ID" value="ENSAMXP00005011490.1"/>
    <property type="gene ID" value="ENSAMXG00005006305.1"/>
</dbReference>
<keyword evidence="16" id="KW-0407">Ion channel</keyword>
<dbReference type="FunFam" id="1.25.40.20:FF:000088">
    <property type="entry name" value="short transient receptor potential channel 1 isoform X1"/>
    <property type="match status" value="1"/>
</dbReference>
<evidence type="ECO:0000256" key="8">
    <source>
        <dbReference type="ARBA" id="ARBA00022673"/>
    </source>
</evidence>
<feature type="transmembrane region" description="Helical" evidence="18">
    <location>
        <begin position="413"/>
        <end position="436"/>
    </location>
</feature>
<comment type="subcellular location">
    <subcellularLocation>
        <location evidence="1">Cell membrane</location>
        <topology evidence="1">Multi-pass membrane protein</topology>
    </subcellularLocation>
</comment>
<keyword evidence="15 18" id="KW-0472">Membrane</keyword>
<evidence type="ECO:0000256" key="18">
    <source>
        <dbReference type="SAM" id="Phobius"/>
    </source>
</evidence>
<evidence type="ECO:0000256" key="13">
    <source>
        <dbReference type="ARBA" id="ARBA00023043"/>
    </source>
</evidence>
<dbReference type="GO" id="GO:0051480">
    <property type="term" value="P:regulation of cytosolic calcium ion concentration"/>
    <property type="evidence" value="ECO:0007669"/>
    <property type="project" value="TreeGrafter"/>
</dbReference>
<evidence type="ECO:0000259" key="19">
    <source>
        <dbReference type="SMART" id="SM01420"/>
    </source>
</evidence>
<keyword evidence="4" id="KW-0813">Transport</keyword>
<evidence type="ECO:0000256" key="6">
    <source>
        <dbReference type="ARBA" id="ARBA00022553"/>
    </source>
</evidence>
<evidence type="ECO:0000256" key="1">
    <source>
        <dbReference type="ARBA" id="ARBA00004651"/>
    </source>
</evidence>
<comment type="similarity">
    <text evidence="2">Belongs to the transient receptor (TC 1.A.4) family. STrpC subfamily. TRPC1 sub-subfamily.</text>
</comment>
<dbReference type="InterPro" id="IPR013555">
    <property type="entry name" value="TRP_dom"/>
</dbReference>
<evidence type="ECO:0000313" key="21">
    <source>
        <dbReference type="Proteomes" id="UP000694621"/>
    </source>
</evidence>
<dbReference type="Gene3D" id="1.25.40.20">
    <property type="entry name" value="Ankyrin repeat-containing domain"/>
    <property type="match status" value="1"/>
</dbReference>
<dbReference type="SUPFAM" id="SSF48403">
    <property type="entry name" value="Ankyrin repeat"/>
    <property type="match status" value="1"/>
</dbReference>
<protein>
    <recommendedName>
        <fullName evidence="3">Short transient receptor potential channel 1</fullName>
    </recommendedName>
</protein>
<evidence type="ECO:0000256" key="5">
    <source>
        <dbReference type="ARBA" id="ARBA00022475"/>
    </source>
</evidence>
<dbReference type="AlphaFoldDB" id="A0A8B9HDD3"/>
<name>A0A8B9HDD3_ASTMX</name>
<evidence type="ECO:0000256" key="17">
    <source>
        <dbReference type="ARBA" id="ARBA00036634"/>
    </source>
</evidence>
<accession>A0A8B9HDD3</accession>
<dbReference type="GO" id="GO:0015279">
    <property type="term" value="F:store-operated calcium channel activity"/>
    <property type="evidence" value="ECO:0007669"/>
    <property type="project" value="TreeGrafter"/>
</dbReference>
<evidence type="ECO:0000256" key="3">
    <source>
        <dbReference type="ARBA" id="ARBA00013302"/>
    </source>
</evidence>
<evidence type="ECO:0000256" key="9">
    <source>
        <dbReference type="ARBA" id="ARBA00022692"/>
    </source>
</evidence>
<comment type="catalytic activity">
    <reaction evidence="17">
        <text>Ca(2+)(in) = Ca(2+)(out)</text>
        <dbReference type="Rhea" id="RHEA:29671"/>
        <dbReference type="ChEBI" id="CHEBI:29108"/>
    </reaction>
</comment>
<keyword evidence="6" id="KW-0597">Phosphoprotein</keyword>
<dbReference type="Proteomes" id="UP000694621">
    <property type="component" value="Unplaced"/>
</dbReference>
<dbReference type="SMART" id="SM01420">
    <property type="entry name" value="TRP_2"/>
    <property type="match status" value="1"/>
</dbReference>
<keyword evidence="8" id="KW-0107">Calcium channel</keyword>
<keyword evidence="9 18" id="KW-0812">Transmembrane</keyword>
<evidence type="ECO:0000256" key="12">
    <source>
        <dbReference type="ARBA" id="ARBA00022989"/>
    </source>
</evidence>
<evidence type="ECO:0000256" key="4">
    <source>
        <dbReference type="ARBA" id="ARBA00022448"/>
    </source>
</evidence>
<evidence type="ECO:0000256" key="11">
    <source>
        <dbReference type="ARBA" id="ARBA00022837"/>
    </source>
</evidence>
<keyword evidence="5" id="KW-1003">Cell membrane</keyword>
<keyword evidence="12 18" id="KW-1133">Transmembrane helix</keyword>
<evidence type="ECO:0000256" key="10">
    <source>
        <dbReference type="ARBA" id="ARBA00022737"/>
    </source>
</evidence>
<keyword evidence="14" id="KW-0406">Ion transport</keyword>
<dbReference type="SMART" id="SM00248">
    <property type="entry name" value="ANK"/>
    <property type="match status" value="3"/>
</dbReference>
<evidence type="ECO:0000256" key="14">
    <source>
        <dbReference type="ARBA" id="ARBA00023065"/>
    </source>
</evidence>
<keyword evidence="7" id="KW-0109">Calcium transport</keyword>
<reference evidence="20" key="1">
    <citation type="submission" date="2025-08" db="UniProtKB">
        <authorList>
            <consortium name="Ensembl"/>
        </authorList>
    </citation>
    <scope>IDENTIFICATION</scope>
</reference>
<evidence type="ECO:0000256" key="2">
    <source>
        <dbReference type="ARBA" id="ARBA00009944"/>
    </source>
</evidence>
<keyword evidence="11" id="KW-0106">Calcium</keyword>
<proteinExistence type="inferred from homology"/>
<dbReference type="GO" id="GO:0070679">
    <property type="term" value="F:inositol 1,4,5 trisphosphate binding"/>
    <property type="evidence" value="ECO:0007669"/>
    <property type="project" value="TreeGrafter"/>
</dbReference>
<feature type="transmembrane region" description="Helical" evidence="18">
    <location>
        <begin position="336"/>
        <end position="356"/>
    </location>
</feature>
<organism evidence="20 21">
    <name type="scientific">Astyanax mexicanus</name>
    <name type="common">Blind cave fish</name>
    <name type="synonym">Astyanax fasciatus mexicanus</name>
    <dbReference type="NCBI Taxonomy" id="7994"/>
    <lineage>
        <taxon>Eukaryota</taxon>
        <taxon>Metazoa</taxon>
        <taxon>Chordata</taxon>
        <taxon>Craniata</taxon>
        <taxon>Vertebrata</taxon>
        <taxon>Euteleostomi</taxon>
        <taxon>Actinopterygii</taxon>
        <taxon>Neopterygii</taxon>
        <taxon>Teleostei</taxon>
        <taxon>Ostariophysi</taxon>
        <taxon>Characiformes</taxon>
        <taxon>Characoidei</taxon>
        <taxon>Acestrorhamphidae</taxon>
        <taxon>Acestrorhamphinae</taxon>
        <taxon>Astyanax</taxon>
    </lineage>
</organism>
<feature type="transmembrane region" description="Helical" evidence="18">
    <location>
        <begin position="368"/>
        <end position="393"/>
    </location>
</feature>
<evidence type="ECO:0000256" key="16">
    <source>
        <dbReference type="ARBA" id="ARBA00023303"/>
    </source>
</evidence>
<dbReference type="PRINTS" id="PR01097">
    <property type="entry name" value="TRNSRECEPTRP"/>
</dbReference>
<evidence type="ECO:0000256" key="7">
    <source>
        <dbReference type="ARBA" id="ARBA00022568"/>
    </source>
</evidence>
<sequence>MAAGYQAPGASAPDTYLALKDVREVKEDTTLDEKLFLLACEKGDYYMVKKLLEEKRHGELNLNCVDVLGRDAVTIAIENENLDILQLLLEHGCQSTDALLVAIDSEVVGAVDILLNHRPRRSSKPSIAKLMQRIQNPEYSTTMDVAPVILAAHRNNYEILTMLLKQDISLPRPHAVGCECTLCNAKNKKDSLRHSRFRLDIYRCLASPSLIMLTEEDPILRAFELSADLKELSLVEVEFRNDYEELAKQCKMFAKDLLAQARNSRELEVILNHTSSEDHVDKRGLLEERMNLSRLKLAIKYNQKEFVAQSNCQQFLNTVWFGEMASYRRKHTGLKMGTVLSVALLWPLLSVCYLLGPRSRVGQIIHTPFVKFIIHSASYFTFLLLLNLYSLVYNEDKKNTMGPISMGQMLQEFGKFLGLFLLVLFSFTIGLTQLYGKDKKDTTTGKNGTEECEGINCPLQSNDTFHSYISPSARMFTNITFWFHHWFSDPFQNHEDKEWKFARAKLWLSYFDDKCTLPPPFNILPSPKTLCYLVTSLSKWICSHTSTGKVKRQNSLREWRNLKQKHDENYQKIMCCLVHRYLTSTRQKMQSTDQATVENLNDLRQDLSKFRNEMRDLLGFRTSKYAMFYPRS</sequence>
<dbReference type="GO" id="GO:0034703">
    <property type="term" value="C:cation channel complex"/>
    <property type="evidence" value="ECO:0007669"/>
    <property type="project" value="TreeGrafter"/>
</dbReference>
<keyword evidence="10" id="KW-0677">Repeat</keyword>
<dbReference type="InterPro" id="IPR002110">
    <property type="entry name" value="Ankyrin_rpt"/>
</dbReference>